<dbReference type="Proteomes" id="UP000648801">
    <property type="component" value="Unassembled WGS sequence"/>
</dbReference>
<dbReference type="SUPFAM" id="SSF51395">
    <property type="entry name" value="FMN-linked oxidoreductases"/>
    <property type="match status" value="1"/>
</dbReference>
<reference evidence="7" key="1">
    <citation type="journal article" date="2014" name="Int. J. Syst. Evol. Microbiol.">
        <title>Complete genome sequence of Corynebacterium casei LMG S-19264T (=DSM 44701T), isolated from a smear-ripened cheese.</title>
        <authorList>
            <consortium name="US DOE Joint Genome Institute (JGI-PGF)"/>
            <person name="Walter F."/>
            <person name="Albersmeier A."/>
            <person name="Kalinowski J."/>
            <person name="Ruckert C."/>
        </authorList>
    </citation>
    <scope>NUCLEOTIDE SEQUENCE</scope>
    <source>
        <strain evidence="7">CGMCC 1.15447</strain>
    </source>
</reference>
<keyword evidence="5" id="KW-0560">Oxidoreductase</keyword>
<organism evidence="7 8">
    <name type="scientific">Edaphobacter acidisoli</name>
    <dbReference type="NCBI Taxonomy" id="2040573"/>
    <lineage>
        <taxon>Bacteria</taxon>
        <taxon>Pseudomonadati</taxon>
        <taxon>Acidobacteriota</taxon>
        <taxon>Terriglobia</taxon>
        <taxon>Terriglobales</taxon>
        <taxon>Acidobacteriaceae</taxon>
        <taxon>Edaphobacter</taxon>
    </lineage>
</organism>
<dbReference type="InterPro" id="IPR013785">
    <property type="entry name" value="Aldolase_TIM"/>
</dbReference>
<feature type="domain" description="NADH:flavin oxidoreductase/NADH oxidase N-terminal" evidence="6">
    <location>
        <begin position="16"/>
        <end position="357"/>
    </location>
</feature>
<evidence type="ECO:0000313" key="8">
    <source>
        <dbReference type="Proteomes" id="UP000648801"/>
    </source>
</evidence>
<protein>
    <submittedName>
        <fullName evidence="7">Oxidoreductase</fullName>
    </submittedName>
</protein>
<sequence>MLTSIQPSVTENASHLFAPLKLRNLTLPNRIAVSPMCEYSSADGFASDWHLVHLGSRAVGGAGLVMTEATAVSPEGRISPGDLGIWKDEHIPAFRRITDFLHQQGAYAGMQLAHAGRKASMAVPWEKTHTVASADGGWQAVAPSAIRFADAYPMPVELDSAGLEKVVADFASAAKRALSAGFDVVEIHAAHGYLLHEFLSPLSNHRTDKYGGSFENRVRFPLEVVRAVRAIWPQHLPVFVRISATDWAPESLGASWTLPESVSFARLLKEAGVDLIDVSTGGNHPAQQIPLGPGYQVTHSETIHHEAGIATGAVGMLTAPAQADQIVRNDQASLVLLAREMLRDPYWPLHAAEQLQQQIAWPVQYLRAARTKPETRRPVSTPTA</sequence>
<dbReference type="InterPro" id="IPR001155">
    <property type="entry name" value="OxRdtase_FMN_N"/>
</dbReference>
<comment type="cofactor">
    <cofactor evidence="1">
        <name>FMN</name>
        <dbReference type="ChEBI" id="CHEBI:58210"/>
    </cofactor>
</comment>
<evidence type="ECO:0000259" key="6">
    <source>
        <dbReference type="Pfam" id="PF00724"/>
    </source>
</evidence>
<evidence type="ECO:0000256" key="4">
    <source>
        <dbReference type="ARBA" id="ARBA00022857"/>
    </source>
</evidence>
<reference evidence="7" key="2">
    <citation type="submission" date="2020-09" db="EMBL/GenBank/DDBJ databases">
        <authorList>
            <person name="Sun Q."/>
            <person name="Zhou Y."/>
        </authorList>
    </citation>
    <scope>NUCLEOTIDE SEQUENCE</scope>
    <source>
        <strain evidence="7">CGMCC 1.15447</strain>
    </source>
</reference>
<keyword evidence="4" id="KW-0521">NADP</keyword>
<proteinExistence type="predicted"/>
<dbReference type="PANTHER" id="PTHR43303:SF4">
    <property type="entry name" value="NADPH DEHYDROGENASE C23G7.10C-RELATED"/>
    <property type="match status" value="1"/>
</dbReference>
<evidence type="ECO:0000313" key="7">
    <source>
        <dbReference type="EMBL" id="GGA69189.1"/>
    </source>
</evidence>
<gene>
    <name evidence="7" type="primary">namA</name>
    <name evidence="7" type="ORF">GCM10011507_20830</name>
</gene>
<dbReference type="RefSeq" id="WP_188759226.1">
    <property type="nucleotide sequence ID" value="NZ_BMJB01000001.1"/>
</dbReference>
<comment type="caution">
    <text evidence="7">The sequence shown here is derived from an EMBL/GenBank/DDBJ whole genome shotgun (WGS) entry which is preliminary data.</text>
</comment>
<dbReference type="InterPro" id="IPR044152">
    <property type="entry name" value="YqjM-like"/>
</dbReference>
<dbReference type="Gene3D" id="3.20.20.70">
    <property type="entry name" value="Aldolase class I"/>
    <property type="match status" value="1"/>
</dbReference>
<dbReference type="GO" id="GO:0003959">
    <property type="term" value="F:NADPH dehydrogenase activity"/>
    <property type="evidence" value="ECO:0007669"/>
    <property type="project" value="InterPro"/>
</dbReference>
<keyword evidence="3" id="KW-0288">FMN</keyword>
<dbReference type="EMBL" id="BMJB01000001">
    <property type="protein sequence ID" value="GGA69189.1"/>
    <property type="molecule type" value="Genomic_DNA"/>
</dbReference>
<dbReference type="Pfam" id="PF00724">
    <property type="entry name" value="Oxidored_FMN"/>
    <property type="match status" value="1"/>
</dbReference>
<dbReference type="GO" id="GO:0050661">
    <property type="term" value="F:NADP binding"/>
    <property type="evidence" value="ECO:0007669"/>
    <property type="project" value="InterPro"/>
</dbReference>
<accession>A0A916RV91</accession>
<keyword evidence="8" id="KW-1185">Reference proteome</keyword>
<dbReference type="AlphaFoldDB" id="A0A916RV91"/>
<evidence type="ECO:0000256" key="1">
    <source>
        <dbReference type="ARBA" id="ARBA00001917"/>
    </source>
</evidence>
<keyword evidence="2" id="KW-0285">Flavoprotein</keyword>
<evidence type="ECO:0000256" key="5">
    <source>
        <dbReference type="ARBA" id="ARBA00023002"/>
    </source>
</evidence>
<name>A0A916RV91_9BACT</name>
<dbReference type="CDD" id="cd02932">
    <property type="entry name" value="OYE_YqiM_FMN"/>
    <property type="match status" value="1"/>
</dbReference>
<dbReference type="GO" id="GO:0010181">
    <property type="term" value="F:FMN binding"/>
    <property type="evidence" value="ECO:0007669"/>
    <property type="project" value="InterPro"/>
</dbReference>
<evidence type="ECO:0000256" key="3">
    <source>
        <dbReference type="ARBA" id="ARBA00022643"/>
    </source>
</evidence>
<dbReference type="PANTHER" id="PTHR43303">
    <property type="entry name" value="NADPH DEHYDROGENASE C23G7.10C-RELATED"/>
    <property type="match status" value="1"/>
</dbReference>
<evidence type="ECO:0000256" key="2">
    <source>
        <dbReference type="ARBA" id="ARBA00022630"/>
    </source>
</evidence>